<dbReference type="InterPro" id="IPR003188">
    <property type="entry name" value="PTS_IIA_lac/cel"/>
</dbReference>
<keyword evidence="4" id="KW-0598">Phosphotransferase system</keyword>
<dbReference type="GO" id="GO:0009401">
    <property type="term" value="P:phosphoenolpyruvate-dependent sugar phosphotransferase system"/>
    <property type="evidence" value="ECO:0007669"/>
    <property type="project" value="UniProtKB-KW"/>
</dbReference>
<evidence type="ECO:0000313" key="8">
    <source>
        <dbReference type="EMBL" id="MBL4931519.1"/>
    </source>
</evidence>
<comment type="cofactor">
    <cofactor evidence="6">
        <name>Mg(2+)</name>
        <dbReference type="ChEBI" id="CHEBI:18420"/>
    </cofactor>
    <text evidence="6">Binds 1 Mg(2+) ion per trimer.</text>
</comment>
<evidence type="ECO:0000256" key="6">
    <source>
        <dbReference type="PIRSR" id="PIRSR000699-2"/>
    </source>
</evidence>
<keyword evidence="6" id="KW-0479">Metal-binding</keyword>
<dbReference type="PROSITE" id="PS51095">
    <property type="entry name" value="PTS_EIIA_TYPE_3"/>
    <property type="match status" value="1"/>
</dbReference>
<keyword evidence="1" id="KW-0813">Transport</keyword>
<accession>A0A937FDY1</accession>
<name>A0A937FDY1_9CLOT</name>
<dbReference type="GO" id="GO:0046872">
    <property type="term" value="F:metal ion binding"/>
    <property type="evidence" value="ECO:0007669"/>
    <property type="project" value="UniProtKB-KW"/>
</dbReference>
<evidence type="ECO:0000313" key="9">
    <source>
        <dbReference type="Proteomes" id="UP000623681"/>
    </source>
</evidence>
<dbReference type="GO" id="GO:0016740">
    <property type="term" value="F:transferase activity"/>
    <property type="evidence" value="ECO:0007669"/>
    <property type="project" value="UniProtKB-KW"/>
</dbReference>
<dbReference type="InterPro" id="IPR036542">
    <property type="entry name" value="PTS_IIA_lac/cel_sf"/>
</dbReference>
<dbReference type="Gene3D" id="1.20.58.80">
    <property type="entry name" value="Phosphotransferase system, lactose/cellobiose-type IIA subunit"/>
    <property type="match status" value="1"/>
</dbReference>
<keyword evidence="6" id="KW-0460">Magnesium</keyword>
<keyword evidence="3" id="KW-0808">Transferase</keyword>
<dbReference type="SUPFAM" id="SSF46973">
    <property type="entry name" value="Enzyme IIa from lactose specific PTS, IIa-lac"/>
    <property type="match status" value="1"/>
</dbReference>
<dbReference type="AlphaFoldDB" id="A0A937FDY1"/>
<dbReference type="CDD" id="cd00215">
    <property type="entry name" value="PTS_IIA_lac"/>
    <property type="match status" value="1"/>
</dbReference>
<dbReference type="PANTHER" id="PTHR34382">
    <property type="entry name" value="PTS SYSTEM N,N'-DIACETYLCHITOBIOSE-SPECIFIC EIIA COMPONENT"/>
    <property type="match status" value="1"/>
</dbReference>
<proteinExistence type="predicted"/>
<comment type="caution">
    <text evidence="8">The sequence shown here is derived from an EMBL/GenBank/DDBJ whole genome shotgun (WGS) entry which is preliminary data.</text>
</comment>
<protein>
    <submittedName>
        <fullName evidence="8">PTS lactose/cellobiose transporter subunit IIA</fullName>
    </submittedName>
</protein>
<feature type="modified residue" description="Phosphohistidine; by HPr" evidence="7">
    <location>
        <position position="80"/>
    </location>
</feature>
<keyword evidence="9" id="KW-1185">Reference proteome</keyword>
<reference evidence="8" key="1">
    <citation type="submission" date="2021-01" db="EMBL/GenBank/DDBJ databases">
        <title>Genome public.</title>
        <authorList>
            <person name="Liu C."/>
            <person name="Sun Q."/>
        </authorList>
    </citation>
    <scope>NUCLEOTIDE SEQUENCE</scope>
    <source>
        <strain evidence="8">YIM B02565</strain>
    </source>
</reference>
<dbReference type="EMBL" id="JAESWA010000020">
    <property type="protein sequence ID" value="MBL4931519.1"/>
    <property type="molecule type" value="Genomic_DNA"/>
</dbReference>
<evidence type="ECO:0000256" key="5">
    <source>
        <dbReference type="PIRSR" id="PIRSR000699-1"/>
    </source>
</evidence>
<dbReference type="Proteomes" id="UP000623681">
    <property type="component" value="Unassembled WGS sequence"/>
</dbReference>
<evidence type="ECO:0000256" key="1">
    <source>
        <dbReference type="ARBA" id="ARBA00022448"/>
    </source>
</evidence>
<evidence type="ECO:0000256" key="4">
    <source>
        <dbReference type="ARBA" id="ARBA00022683"/>
    </source>
</evidence>
<feature type="active site" description="Tele-phosphohistidine intermediate" evidence="5">
    <location>
        <position position="80"/>
    </location>
</feature>
<gene>
    <name evidence="8" type="ORF">JK634_06860</name>
</gene>
<evidence type="ECO:0000256" key="2">
    <source>
        <dbReference type="ARBA" id="ARBA00022597"/>
    </source>
</evidence>
<organism evidence="8 9">
    <name type="scientific">Clostridium paridis</name>
    <dbReference type="NCBI Taxonomy" id="2803863"/>
    <lineage>
        <taxon>Bacteria</taxon>
        <taxon>Bacillati</taxon>
        <taxon>Bacillota</taxon>
        <taxon>Clostridia</taxon>
        <taxon>Eubacteriales</taxon>
        <taxon>Clostridiaceae</taxon>
        <taxon>Clostridium</taxon>
    </lineage>
</organism>
<evidence type="ECO:0000256" key="7">
    <source>
        <dbReference type="PROSITE-ProRule" id="PRU00418"/>
    </source>
</evidence>
<feature type="binding site" evidence="6">
    <location>
        <position position="83"/>
    </location>
    <ligand>
        <name>Mg(2+)</name>
        <dbReference type="ChEBI" id="CHEBI:18420"/>
        <note>ligand shared between all trimeric partners</note>
    </ligand>
</feature>
<dbReference type="Pfam" id="PF02255">
    <property type="entry name" value="PTS_IIA"/>
    <property type="match status" value="1"/>
</dbReference>
<dbReference type="PANTHER" id="PTHR34382:SF7">
    <property type="entry name" value="PTS SYSTEM N,N'-DIACETYLCHITOBIOSE-SPECIFIC EIIA COMPONENT"/>
    <property type="match status" value="1"/>
</dbReference>
<evidence type="ECO:0000256" key="3">
    <source>
        <dbReference type="ARBA" id="ARBA00022679"/>
    </source>
</evidence>
<sequence length="121" mass="14165">MEEKYMELEEIVFTIISHAGNAKSICFEALHEAKKGNFEEARVLISKSKEELYKTHDIQNAMIQKEASGNKQEISLLLMHAEDHLMSAMLAKDLIEELIDMYKENYKYREMCNSNYKEQII</sequence>
<dbReference type="PIRSF" id="PIRSF000699">
    <property type="entry name" value="PTS_IILac_III"/>
    <property type="match status" value="1"/>
</dbReference>
<keyword evidence="2" id="KW-0762">Sugar transport</keyword>